<dbReference type="EMBL" id="JAKOGI010001514">
    <property type="protein sequence ID" value="KAJ8425224.1"/>
    <property type="molecule type" value="Genomic_DNA"/>
</dbReference>
<comment type="caution">
    <text evidence="1">The sequence shown here is derived from an EMBL/GenBank/DDBJ whole genome shotgun (WGS) entry which is preliminary data.</text>
</comment>
<evidence type="ECO:0000313" key="1">
    <source>
        <dbReference type="EMBL" id="KAJ8425224.1"/>
    </source>
</evidence>
<dbReference type="Proteomes" id="UP001153076">
    <property type="component" value="Unassembled WGS sequence"/>
</dbReference>
<accession>A0A9Q1JJC7</accession>
<proteinExistence type="predicted"/>
<evidence type="ECO:0000313" key="2">
    <source>
        <dbReference type="Proteomes" id="UP001153076"/>
    </source>
</evidence>
<protein>
    <submittedName>
        <fullName evidence="1">Uncharacterized protein</fullName>
    </submittedName>
</protein>
<name>A0A9Q1JJC7_9CARY</name>
<gene>
    <name evidence="1" type="ORF">Cgig2_002963</name>
</gene>
<keyword evidence="2" id="KW-1185">Reference proteome</keyword>
<reference evidence="1" key="1">
    <citation type="submission" date="2022-04" db="EMBL/GenBank/DDBJ databases">
        <title>Carnegiea gigantea Genome sequencing and assembly v2.</title>
        <authorList>
            <person name="Copetti D."/>
            <person name="Sanderson M.J."/>
            <person name="Burquez A."/>
            <person name="Wojciechowski M.F."/>
        </authorList>
    </citation>
    <scope>NUCLEOTIDE SEQUENCE</scope>
    <source>
        <strain evidence="1">SGP5-SGP5p</strain>
        <tissue evidence="1">Aerial part</tissue>
    </source>
</reference>
<sequence>MDALKNLMTTMTDSILQQVTEHVRKTMKVVSSMRPLPTFDYVPTAGCKSHPADHLGSAHGLVRRARADLEASGSNLLEVVHSQVAFNLGAHTVCPHEGHPMLKKPQPIVVVLKLNNTRKYCEFHEQNGHTIEGLRKALHEHTYEGQIYHLKRGPWTLRKDCDLACQGPREEECSIKIVATIASGYAEGITHAA</sequence>
<organism evidence="1 2">
    <name type="scientific">Carnegiea gigantea</name>
    <dbReference type="NCBI Taxonomy" id="171969"/>
    <lineage>
        <taxon>Eukaryota</taxon>
        <taxon>Viridiplantae</taxon>
        <taxon>Streptophyta</taxon>
        <taxon>Embryophyta</taxon>
        <taxon>Tracheophyta</taxon>
        <taxon>Spermatophyta</taxon>
        <taxon>Magnoliopsida</taxon>
        <taxon>eudicotyledons</taxon>
        <taxon>Gunneridae</taxon>
        <taxon>Pentapetalae</taxon>
        <taxon>Caryophyllales</taxon>
        <taxon>Cactineae</taxon>
        <taxon>Cactaceae</taxon>
        <taxon>Cactoideae</taxon>
        <taxon>Echinocereeae</taxon>
        <taxon>Carnegiea</taxon>
    </lineage>
</organism>
<dbReference type="AlphaFoldDB" id="A0A9Q1JJC7"/>